<evidence type="ECO:0000313" key="2">
    <source>
        <dbReference type="EMBL" id="KAK5692003.1"/>
    </source>
</evidence>
<dbReference type="Proteomes" id="UP001310594">
    <property type="component" value="Unassembled WGS sequence"/>
</dbReference>
<reference evidence="2" key="1">
    <citation type="submission" date="2023-08" db="EMBL/GenBank/DDBJ databases">
        <title>Black Yeasts Isolated from many extreme environments.</title>
        <authorList>
            <person name="Coleine C."/>
            <person name="Stajich J.E."/>
            <person name="Selbmann L."/>
        </authorList>
    </citation>
    <scope>NUCLEOTIDE SEQUENCE</scope>
    <source>
        <strain evidence="2">CCFEE 5810</strain>
    </source>
</reference>
<dbReference type="PANTHER" id="PTHR28040:SF1">
    <property type="entry name" value="PYRIDOXAMINE 5'-PHOSPHATE OXIDASE YLR456W HOMOLOG-RELATED"/>
    <property type="match status" value="1"/>
</dbReference>
<dbReference type="PANTHER" id="PTHR28040">
    <property type="entry name" value="PYRIDOXAMINE 5'-PHOSPHATE OXIDASE YLR456W HOMOLOG-RELATED"/>
    <property type="match status" value="1"/>
</dbReference>
<evidence type="ECO:0008006" key="4">
    <source>
        <dbReference type="Google" id="ProtNLM"/>
    </source>
</evidence>
<feature type="region of interest" description="Disordered" evidence="1">
    <location>
        <begin position="183"/>
        <end position="210"/>
    </location>
</feature>
<name>A0AAN7VYS4_9PEZI</name>
<dbReference type="EMBL" id="JAVRQU010000020">
    <property type="protein sequence ID" value="KAK5692003.1"/>
    <property type="molecule type" value="Genomic_DNA"/>
</dbReference>
<dbReference type="GO" id="GO:0005737">
    <property type="term" value="C:cytoplasm"/>
    <property type="evidence" value="ECO:0007669"/>
    <property type="project" value="TreeGrafter"/>
</dbReference>
<gene>
    <name evidence="2" type="ORF">LTR97_011174</name>
</gene>
<dbReference type="Gene3D" id="2.30.110.10">
    <property type="entry name" value="Electron Transport, Fmn-binding Protein, Chain A"/>
    <property type="match status" value="1"/>
</dbReference>
<proteinExistence type="predicted"/>
<evidence type="ECO:0000313" key="3">
    <source>
        <dbReference type="Proteomes" id="UP001310594"/>
    </source>
</evidence>
<dbReference type="SUPFAM" id="SSF50475">
    <property type="entry name" value="FMN-binding split barrel"/>
    <property type="match status" value="1"/>
</dbReference>
<dbReference type="AlphaFoldDB" id="A0AAN7VYS4"/>
<feature type="compositionally biased region" description="Basic and acidic residues" evidence="1">
    <location>
        <begin position="183"/>
        <end position="197"/>
    </location>
</feature>
<comment type="caution">
    <text evidence="2">The sequence shown here is derived from an EMBL/GenBank/DDBJ whole genome shotgun (WGS) entry which is preliminary data.</text>
</comment>
<sequence>MNYTYLPSGTTHPRLPPGPLIIMTSNPSSRKTLNLLENPNVSLLVHDWVSSRPPNVASAGERERSPVGGRSSSLATMLMQLNSAAVSSISATINGETSVLELGSEEERWCRERHLENNTFDTSNDGASGGRELFGRQDGGEDGGRGSYIEDSEVRVVVVRIRDGRISDWKGGVKDFCLRDSGARGNAEQEDRGRSDGELGLTNGVGGRHG</sequence>
<accession>A0AAN7VYS4</accession>
<dbReference type="InterPro" id="IPR012349">
    <property type="entry name" value="Split_barrel_FMN-bd"/>
</dbReference>
<dbReference type="InterPro" id="IPR052841">
    <property type="entry name" value="PMP_oxidase-like"/>
</dbReference>
<protein>
    <recommendedName>
        <fullName evidence="4">Pyridoxamine 5'-phosphate oxidase putative domain-containing protein</fullName>
    </recommendedName>
</protein>
<dbReference type="GO" id="GO:0005634">
    <property type="term" value="C:nucleus"/>
    <property type="evidence" value="ECO:0007669"/>
    <property type="project" value="TreeGrafter"/>
</dbReference>
<organism evidence="2 3">
    <name type="scientific">Elasticomyces elasticus</name>
    <dbReference type="NCBI Taxonomy" id="574655"/>
    <lineage>
        <taxon>Eukaryota</taxon>
        <taxon>Fungi</taxon>
        <taxon>Dikarya</taxon>
        <taxon>Ascomycota</taxon>
        <taxon>Pezizomycotina</taxon>
        <taxon>Dothideomycetes</taxon>
        <taxon>Dothideomycetidae</taxon>
        <taxon>Mycosphaerellales</taxon>
        <taxon>Teratosphaeriaceae</taxon>
        <taxon>Elasticomyces</taxon>
    </lineage>
</organism>
<evidence type="ECO:0000256" key="1">
    <source>
        <dbReference type="SAM" id="MobiDB-lite"/>
    </source>
</evidence>